<organism evidence="1 2">
    <name type="scientific">Trifolium medium</name>
    <dbReference type="NCBI Taxonomy" id="97028"/>
    <lineage>
        <taxon>Eukaryota</taxon>
        <taxon>Viridiplantae</taxon>
        <taxon>Streptophyta</taxon>
        <taxon>Embryophyta</taxon>
        <taxon>Tracheophyta</taxon>
        <taxon>Spermatophyta</taxon>
        <taxon>Magnoliopsida</taxon>
        <taxon>eudicotyledons</taxon>
        <taxon>Gunneridae</taxon>
        <taxon>Pentapetalae</taxon>
        <taxon>rosids</taxon>
        <taxon>fabids</taxon>
        <taxon>Fabales</taxon>
        <taxon>Fabaceae</taxon>
        <taxon>Papilionoideae</taxon>
        <taxon>50 kb inversion clade</taxon>
        <taxon>NPAAA clade</taxon>
        <taxon>Hologalegina</taxon>
        <taxon>IRL clade</taxon>
        <taxon>Trifolieae</taxon>
        <taxon>Trifolium</taxon>
    </lineage>
</organism>
<name>A0A392W0V2_9FABA</name>
<protein>
    <submittedName>
        <fullName evidence="1">Uncharacterized protein</fullName>
    </submittedName>
</protein>
<keyword evidence="2" id="KW-1185">Reference proteome</keyword>
<dbReference type="AlphaFoldDB" id="A0A392W0V2"/>
<proteinExistence type="predicted"/>
<evidence type="ECO:0000313" key="2">
    <source>
        <dbReference type="Proteomes" id="UP000265520"/>
    </source>
</evidence>
<feature type="non-terminal residue" evidence="1">
    <location>
        <position position="30"/>
    </location>
</feature>
<accession>A0A392W0V2</accession>
<dbReference type="EMBL" id="LXQA011326077">
    <property type="protein sequence ID" value="MCI93322.1"/>
    <property type="molecule type" value="Genomic_DNA"/>
</dbReference>
<comment type="caution">
    <text evidence="1">The sequence shown here is derived from an EMBL/GenBank/DDBJ whole genome shotgun (WGS) entry which is preliminary data.</text>
</comment>
<sequence length="30" mass="3340">MVLEVNASLPPGVGYRRPGMGLARFYLFMP</sequence>
<reference evidence="1 2" key="1">
    <citation type="journal article" date="2018" name="Front. Plant Sci.">
        <title>Red Clover (Trifolium pratense) and Zigzag Clover (T. medium) - A Picture of Genomic Similarities and Differences.</title>
        <authorList>
            <person name="Dluhosova J."/>
            <person name="Istvanek J."/>
            <person name="Nedelnik J."/>
            <person name="Repkova J."/>
        </authorList>
    </citation>
    <scope>NUCLEOTIDE SEQUENCE [LARGE SCALE GENOMIC DNA]</scope>
    <source>
        <strain evidence="2">cv. 10/8</strain>
        <tissue evidence="1">Leaf</tissue>
    </source>
</reference>
<dbReference type="Proteomes" id="UP000265520">
    <property type="component" value="Unassembled WGS sequence"/>
</dbReference>
<evidence type="ECO:0000313" key="1">
    <source>
        <dbReference type="EMBL" id="MCI93322.1"/>
    </source>
</evidence>